<dbReference type="RefSeq" id="WP_183443375.1">
    <property type="nucleotide sequence ID" value="NZ_JACHXD010000018.1"/>
</dbReference>
<dbReference type="Gene3D" id="3.10.450.50">
    <property type="match status" value="1"/>
</dbReference>
<dbReference type="Proteomes" id="UP000541535">
    <property type="component" value="Unassembled WGS sequence"/>
</dbReference>
<keyword evidence="1" id="KW-0732">Signal</keyword>
<name>A0A7W5BEU8_9BURK</name>
<dbReference type="AlphaFoldDB" id="A0A7W5BEU8"/>
<sequence>MRKSIKSFVTAIYLVTFAAMSPVMATDQNTDWEAQVRKADDAYWHDFNFSHSTALKAYLTSDVEFYHDLGGSIIGYEALAKVNAGMDDAKNRGRRMVVPETLRILPMRKGKDIYGALVMGEHDFFSTESGKVVKRTLRASFTHLMLLQDGAWKIARIYSYEHKPVTDTDK</sequence>
<feature type="signal peptide" evidence="1">
    <location>
        <begin position="1"/>
        <end position="25"/>
    </location>
</feature>
<dbReference type="InterPro" id="IPR032710">
    <property type="entry name" value="NTF2-like_dom_sf"/>
</dbReference>
<keyword evidence="3" id="KW-1185">Reference proteome</keyword>
<evidence type="ECO:0000256" key="1">
    <source>
        <dbReference type="SAM" id="SignalP"/>
    </source>
</evidence>
<evidence type="ECO:0008006" key="4">
    <source>
        <dbReference type="Google" id="ProtNLM"/>
    </source>
</evidence>
<protein>
    <recommendedName>
        <fullName evidence="4">DUF4440 domain-containing protein</fullName>
    </recommendedName>
</protein>
<gene>
    <name evidence="2" type="ORF">FHS03_004761</name>
</gene>
<proteinExistence type="predicted"/>
<dbReference type="SUPFAM" id="SSF54427">
    <property type="entry name" value="NTF2-like"/>
    <property type="match status" value="1"/>
</dbReference>
<dbReference type="EMBL" id="JACHXD010000018">
    <property type="protein sequence ID" value="MBB3121683.1"/>
    <property type="molecule type" value="Genomic_DNA"/>
</dbReference>
<reference evidence="2 3" key="1">
    <citation type="submission" date="2020-08" db="EMBL/GenBank/DDBJ databases">
        <title>Genomic Encyclopedia of Type Strains, Phase III (KMG-III): the genomes of soil and plant-associated and newly described type strains.</title>
        <authorList>
            <person name="Whitman W."/>
        </authorList>
    </citation>
    <scope>NUCLEOTIDE SEQUENCE [LARGE SCALE GENOMIC DNA]</scope>
    <source>
        <strain evidence="2 3">CECT 8897</strain>
    </source>
</reference>
<evidence type="ECO:0000313" key="3">
    <source>
        <dbReference type="Proteomes" id="UP000541535"/>
    </source>
</evidence>
<feature type="chain" id="PRO_5031530876" description="DUF4440 domain-containing protein" evidence="1">
    <location>
        <begin position="26"/>
        <end position="170"/>
    </location>
</feature>
<accession>A0A7W5BEU8</accession>
<organism evidence="2 3">
    <name type="scientific">Pseudoduganella violacea</name>
    <dbReference type="NCBI Taxonomy" id="1715466"/>
    <lineage>
        <taxon>Bacteria</taxon>
        <taxon>Pseudomonadati</taxon>
        <taxon>Pseudomonadota</taxon>
        <taxon>Betaproteobacteria</taxon>
        <taxon>Burkholderiales</taxon>
        <taxon>Oxalobacteraceae</taxon>
        <taxon>Telluria group</taxon>
        <taxon>Pseudoduganella</taxon>
    </lineage>
</organism>
<evidence type="ECO:0000313" key="2">
    <source>
        <dbReference type="EMBL" id="MBB3121683.1"/>
    </source>
</evidence>
<comment type="caution">
    <text evidence="2">The sequence shown here is derived from an EMBL/GenBank/DDBJ whole genome shotgun (WGS) entry which is preliminary data.</text>
</comment>